<comment type="caution">
    <text evidence="4">The sequence shown here is derived from an EMBL/GenBank/DDBJ whole genome shotgun (WGS) entry which is preliminary data.</text>
</comment>
<sequence length="88" mass="9214">MYIGRVIGNIVATTKDESLLGRKMLIVEKLNVDLQVEGSSEIAIDTVGAGNGEIVLLTKGSSARIITGKESAVDTAIVAIIDSVEVDK</sequence>
<accession>A0A494ZT12</accession>
<dbReference type="AlphaFoldDB" id="A0A494ZT12"/>
<organism evidence="4 5">
    <name type="scientific">Oceanobacillus halophilus</name>
    <dbReference type="NCBI Taxonomy" id="930130"/>
    <lineage>
        <taxon>Bacteria</taxon>
        <taxon>Bacillati</taxon>
        <taxon>Bacillota</taxon>
        <taxon>Bacilli</taxon>
        <taxon>Bacillales</taxon>
        <taxon>Bacillaceae</taxon>
        <taxon>Oceanobacillus</taxon>
    </lineage>
</organism>
<keyword evidence="3" id="KW-1283">Bacterial microcompartment</keyword>
<dbReference type="SUPFAM" id="SSF159133">
    <property type="entry name" value="EutN/CcmL-like"/>
    <property type="match status" value="1"/>
</dbReference>
<dbReference type="PROSITE" id="PS51932">
    <property type="entry name" value="BMV"/>
    <property type="match status" value="1"/>
</dbReference>
<dbReference type="InterPro" id="IPR004992">
    <property type="entry name" value="EutN_CcmL"/>
</dbReference>
<reference evidence="4 5" key="1">
    <citation type="journal article" date="2016" name="Int. J. Syst. Evol. Microbiol.">
        <title>Oceanobacillus halophilus sp. nov., a novel moderately halophilic bacterium from a hypersaline lake.</title>
        <authorList>
            <person name="Amoozegar M.A."/>
            <person name="Bagheri M."/>
            <person name="Makhdoumi A."/>
            <person name="Nikou M.M."/>
            <person name="Fazeli S.A.S."/>
            <person name="Schumann P."/>
            <person name="Sproer C."/>
            <person name="Sanchez-Porro C."/>
            <person name="Ventosa A."/>
        </authorList>
    </citation>
    <scope>NUCLEOTIDE SEQUENCE [LARGE SCALE GENOMIC DNA]</scope>
    <source>
        <strain evidence="4 5">DSM 23996</strain>
    </source>
</reference>
<dbReference type="CDD" id="cd01614">
    <property type="entry name" value="EutN_CcmL"/>
    <property type="match status" value="1"/>
</dbReference>
<keyword evidence="2" id="KW-1282">Carboxysome</keyword>
<protein>
    <submittedName>
        <fullName evidence="4">Ethanolamine utilization protein EutN</fullName>
    </submittedName>
</protein>
<evidence type="ECO:0000313" key="4">
    <source>
        <dbReference type="EMBL" id="RKQ29248.1"/>
    </source>
</evidence>
<evidence type="ECO:0000256" key="1">
    <source>
        <dbReference type="ARBA" id="ARBA00023587"/>
    </source>
</evidence>
<dbReference type="Gene3D" id="2.40.50.220">
    <property type="entry name" value="EutN/Ccml"/>
    <property type="match status" value="1"/>
</dbReference>
<evidence type="ECO:0000313" key="5">
    <source>
        <dbReference type="Proteomes" id="UP000269301"/>
    </source>
</evidence>
<comment type="subcellular location">
    <subcellularLocation>
        <location evidence="1">Carboxysome</location>
    </subcellularLocation>
</comment>
<dbReference type="Proteomes" id="UP000269301">
    <property type="component" value="Unassembled WGS sequence"/>
</dbReference>
<dbReference type="InterPro" id="IPR036677">
    <property type="entry name" value="EutN_CcmL_sf"/>
</dbReference>
<dbReference type="PANTHER" id="PTHR36539">
    <property type="entry name" value="ETHANOLAMINE UTILIZATION PROTEIN EUTN"/>
    <property type="match status" value="1"/>
</dbReference>
<evidence type="ECO:0000256" key="2">
    <source>
        <dbReference type="ARBA" id="ARBA00023669"/>
    </source>
</evidence>
<dbReference type="OrthoDB" id="196195at2"/>
<dbReference type="PANTHER" id="PTHR36539:SF1">
    <property type="entry name" value="BACTERIAL MICROCOMPARTMENT SHELL VERTEX PROTEIN EUTN"/>
    <property type="match status" value="1"/>
</dbReference>
<evidence type="ECO:0000256" key="3">
    <source>
        <dbReference type="ARBA" id="ARBA00024446"/>
    </source>
</evidence>
<proteinExistence type="predicted"/>
<dbReference type="GO" id="GO:0031470">
    <property type="term" value="C:carboxysome"/>
    <property type="evidence" value="ECO:0007669"/>
    <property type="project" value="UniProtKB-SubCell"/>
</dbReference>
<keyword evidence="5" id="KW-1185">Reference proteome</keyword>
<gene>
    <name evidence="4" type="ORF">D8M06_17870</name>
</gene>
<dbReference type="EMBL" id="RBZP01000025">
    <property type="protein sequence ID" value="RKQ29248.1"/>
    <property type="molecule type" value="Genomic_DNA"/>
</dbReference>
<dbReference type="RefSeq" id="WP_121205950.1">
    <property type="nucleotide sequence ID" value="NZ_RBZP01000025.1"/>
</dbReference>
<dbReference type="Pfam" id="PF03319">
    <property type="entry name" value="EutN_CcmL"/>
    <property type="match status" value="1"/>
</dbReference>
<name>A0A494ZT12_9BACI</name>